<dbReference type="InterPro" id="IPR046541">
    <property type="entry name" value="DUF6606"/>
</dbReference>
<evidence type="ECO:0000259" key="8">
    <source>
        <dbReference type="Pfam" id="PF12359"/>
    </source>
</evidence>
<evidence type="ECO:0000256" key="2">
    <source>
        <dbReference type="ARBA" id="ARBA00012759"/>
    </source>
</evidence>
<dbReference type="InterPro" id="IPR022105">
    <property type="entry name" value="DUF3645"/>
</dbReference>
<dbReference type="HOGENOM" id="CLU_000211_1_0_1"/>
<dbReference type="GO" id="GO:0006508">
    <property type="term" value="P:proteolysis"/>
    <property type="evidence" value="ECO:0007669"/>
    <property type="project" value="UniProtKB-KW"/>
</dbReference>
<evidence type="ECO:0000313" key="10">
    <source>
        <dbReference type="EMBL" id="KEQ74499.1"/>
    </source>
</evidence>
<dbReference type="RefSeq" id="XP_013428373.1">
    <property type="nucleotide sequence ID" value="XM_013572919.1"/>
</dbReference>
<evidence type="ECO:0000256" key="5">
    <source>
        <dbReference type="ARBA" id="ARBA00022801"/>
    </source>
</evidence>
<evidence type="ECO:0000256" key="6">
    <source>
        <dbReference type="ARBA" id="ARBA00022807"/>
    </source>
</evidence>
<organism evidence="10 11">
    <name type="scientific">Aureobasidium namibiae CBS 147.97</name>
    <dbReference type="NCBI Taxonomy" id="1043004"/>
    <lineage>
        <taxon>Eukaryota</taxon>
        <taxon>Fungi</taxon>
        <taxon>Dikarya</taxon>
        <taxon>Ascomycota</taxon>
        <taxon>Pezizomycotina</taxon>
        <taxon>Dothideomycetes</taxon>
        <taxon>Dothideomycetidae</taxon>
        <taxon>Dothideales</taxon>
        <taxon>Saccotheciaceae</taxon>
        <taxon>Aureobasidium</taxon>
    </lineage>
</organism>
<dbReference type="PANTHER" id="PTHR13367:SF33">
    <property type="entry name" value="P-LOOP CONTAINING NUCLEOSIDE TRIPHOSPHATE HYDROLASE PROTEIN"/>
    <property type="match status" value="1"/>
</dbReference>
<dbReference type="Pfam" id="PF20255">
    <property type="entry name" value="DUF6606"/>
    <property type="match status" value="1"/>
</dbReference>
<keyword evidence="4" id="KW-0833">Ubl conjugation pathway</keyword>
<dbReference type="GeneID" id="25408316"/>
<evidence type="ECO:0000256" key="4">
    <source>
        <dbReference type="ARBA" id="ARBA00022786"/>
    </source>
</evidence>
<gene>
    <name evidence="10" type="ORF">M436DRAFT_34467</name>
</gene>
<dbReference type="EC" id="3.4.19.12" evidence="2"/>
<feature type="domain" description="DUF6606" evidence="9">
    <location>
        <begin position="5"/>
        <end position="272"/>
    </location>
</feature>
<keyword evidence="6" id="KW-0788">Thiol protease</keyword>
<feature type="domain" description="DUF3645" evidence="8">
    <location>
        <begin position="2304"/>
        <end position="2336"/>
    </location>
</feature>
<feature type="non-terminal residue" evidence="10">
    <location>
        <position position="1"/>
    </location>
</feature>
<dbReference type="Proteomes" id="UP000027730">
    <property type="component" value="Unassembled WGS sequence"/>
</dbReference>
<accession>A0A074WSC7</accession>
<reference evidence="10 11" key="1">
    <citation type="journal article" date="2014" name="BMC Genomics">
        <title>Genome sequencing of four Aureobasidium pullulans varieties: biotechnological potential, stress tolerance, and description of new species.</title>
        <authorList>
            <person name="Gostin Ar C."/>
            <person name="Ohm R.A."/>
            <person name="Kogej T."/>
            <person name="Sonjak S."/>
            <person name="Turk M."/>
            <person name="Zajc J."/>
            <person name="Zalar P."/>
            <person name="Grube M."/>
            <person name="Sun H."/>
            <person name="Han J."/>
            <person name="Sharma A."/>
            <person name="Chiniquy J."/>
            <person name="Ngan C.Y."/>
            <person name="Lipzen A."/>
            <person name="Barry K."/>
            <person name="Grigoriev I.V."/>
            <person name="Gunde-Cimerman N."/>
        </authorList>
    </citation>
    <scope>NUCLEOTIDE SEQUENCE [LARGE SCALE GENOMIC DNA]</scope>
    <source>
        <strain evidence="10 11">CBS 147.97</strain>
    </source>
</reference>
<name>A0A074WSC7_9PEZI</name>
<dbReference type="Pfam" id="PF12340">
    <property type="entry name" value="DUF3638"/>
    <property type="match status" value="1"/>
</dbReference>
<dbReference type="STRING" id="1043004.A0A074WSC7"/>
<comment type="catalytic activity">
    <reaction evidence="1">
        <text>Thiol-dependent hydrolysis of ester, thioester, amide, peptide and isopeptide bonds formed by the C-terminal Gly of ubiquitin (a 76-residue protein attached to proteins as an intracellular targeting signal).</text>
        <dbReference type="EC" id="3.4.19.12"/>
    </reaction>
</comment>
<dbReference type="InterPro" id="IPR022099">
    <property type="entry name" value="DUF3638"/>
</dbReference>
<keyword evidence="3" id="KW-0645">Protease</keyword>
<dbReference type="PANTHER" id="PTHR13367">
    <property type="entry name" value="UBIQUITIN THIOESTERASE"/>
    <property type="match status" value="1"/>
</dbReference>
<evidence type="ECO:0000259" key="9">
    <source>
        <dbReference type="Pfam" id="PF20255"/>
    </source>
</evidence>
<sequence>DLQDLINHVALPPQLPQSEEPDPSRINGNLMKLLQDVAETFDLRTCAAWASVSKMLSALDKTEQAKALNDVSLRADLKALKSGDCFALHLPLHNSALLFLRKDIQTIVVEAFELSASNEKVMSTQGRLTRDFPGRAVTCSSDKFFDTYLQIELHTALDRLRLEGPPKSYQPRTVRSGHAVHETRDTMLPGFVNDYLMTILSVVGKNHASVTSRKNTRDDVLWNDTKLCWRRQPFWLLCKVAVLRTLSLMLPPEEAQEQYKLFMLDVVARLLKLYCQMSADPHMLSVVHAKLARRALKFEQKYGRPPSAHILAISSNARTTLEKIWSQHTGKIDTGKIGSIEKVAVRTWTDATLLALPRVREQLTRVLSPPDCVRTTRKFTPDSQPRCSQDPSVLPSLMPSSDKFSLTELVDVETWVEHNLASWTKFALSKEIDAPCDKLERLIRTYWLRASIRYKGIPTALSYALLVILELWVALDKICILQIPLMAEYSPTLSATVVQCLLLSKSHQMQRLYAVESYIKARQSQAALSQPSVFAEPTQDSLCVRYYDSSPPLQNLRAKIDKHDEEEKAKKALELATAMDCYNKLMADAKALECSHYNDRRGARHHSPGCVKCQKESQAAAKRIKYVEKSLPEDIVQLKAAIFEIQVPVEFAAWRDATWFILNDVGQRKASTGVPAHVTVLSYAQLKPYAIRKTMRVTLGSYTKPTASIAHYEYKALPTSMRELCVPNNLKYKVRDTSATRWVEWSGAALNFRPYCTLSLPPGAYSSLDWAMRTSEHSTNEVLSRQNECDVRLEKNEYLAFGNLRAGERIQWINILRELGCTNLDFTHPAVATLVLQAVWEAGTPSNNVLRNAHAEFANPTFCARLLSLLRSKLVSVENNWDRQYSMMVVIQLTLRLLSLASDSETESGCLQLLHKARSITLDWCHQIELHIHQASGEKQIQNEGVQRVLLAALLCYSTFDVEDQHIRQLLDSDEDLAIVVEAQSIVCDNTPGNIVSLALLVQQSLIHHLKIAHKLEPHIRVILQRHGTGLTSAVRKVWNGACLGSTWTISSNSSWVWNNTVPGNSGRSQQVHYNLLRGNLLVDGKSIGKVPDSIKNNNLFSQLFGGSVLRIFASDIPGMDCRISQHIEGNEVHLGMRDGKLIVKARLNGQMFVAIPQKTFNEALPIHFVEYFHHWMNESTGEIEFRPLDQPWHTDEANWKMHFSSIDFGTAQATLQQGSKCLIDVHNTVGRTVTAVFRALDTPTHCHITFNKLEQSQLEVDLSRYNLHFTVSNKGQTKSLEFNALVDADQEINTLIGLQNKLVLRSDAPSGCPQERQIIIPLGPVKFQKTNNHVIVTIGDCTETKRRHFVYRLNRHLRKLQGAQDLLGHLYLAYLHAVTSFCLPDPFTRVSGTEEALTILSSASIFTSSALQPNEVALLEKISALTPKREFYPPHLRVMQNVSWDPNLPALAQHDDFSLAVQSIVDHHAKFELACGLQNTSLEGVDRGDPHLLERARKRNSVVVRAGIVTPVILSGGDDLSYGGRDKFNKNPQALRVHDIAALVKEWPSKTPVHTDLEAVLKKWGKVSGYHTPFDHGRFSMHDLTTLNLSNHWGSLYEMCQKAIKSSMTYPLMFTFSALIFGKEPSNDLRGDLCDLYTLLAFAMSPTFNCEDPPLHHCSYDLSIGSSADFNSISKIVGAHVSQPNIGFFAFEQRKTWNAKRDAQIERVTEFVLQQWPSESITPPPGNYPDIQMAQSIAACQARFLEWHKNRHFLNHIASVNKKLRPLNRSRAPYAWLGDDIVVQPLAVNSGSSSLSWSNDFVAKERKNLATLDKLVTIMSSMDGETRERYASILRSSTAVFRQLKHVPGYQRPPFSVKAFRDHRLELARLVDVQFQDIRQKLGPSSSAEVMLDDADLWPRTSESAVLCNLTNAGATKLAAPWKTILLAFAERLASLQRAERMLKSAKLADYRNLCRELETPGREGWSPHEQPSWLLLEIENNITIRPLQAKVAKEMMCPTSGVNSVMQLNMGEGKSSVIVPMLATALADGDHLVRIVVLKSLLRQTEQVLMQRLGGLLGHRICHVPFSRKTTINNSTIRGVSEIADGCRTHRGIMIVLPEEILSMKLMSREKIVSESVLASSILDLQHFLKTHCRDVIDESDEILGIRSQLIYPVGSQHMLDGKSDRWIIAQGVLRQVKQHVITLAERFPSQLNAHMGSKSFPDIKFLDPGVFEKLPDLLIDDAIEGRIASVSLHYLSVESKVAIRNFIKIRKVSKQDLATLSRSCMEASHWKIVLLLRGYFARDILSFVLQRKRWLVEYGLDSTRCLMAVPYRAKGVPTQNSEFGHPDVGVLLTCLSYYYTGLSMTQVEDCFKILLKNPDAQDVYTGWALASGLPADLSSLDSINLDDRILCNNSLFPRMQYNLECIDFFLNQVVFPKEGKEFAKRLSASGWDIPSISKSQNLLTTGFSGTNDSRIILPHSIEQQDLDELQHTNAMMLDLLLRPENQEYIHGGGAMGKNLSVTELLSLLSKQIPALNVLIDVGAQVLEATNHQFARQWLQCRGDAKAAIYFDDQDEPMALDRSNIVTPLRISPLFGKLEGCLVYMDEVHTRGIDLAIPVGARAAVTLGPRLVKDRLTQACMRLRQLGKGHSLCFIAPTEVHRSICGMRNCADDAVLTSFDVLAWSMEQTCQALEIAKPLRAMHGLEYLRQQRTIAQHLPPDLPSNRLTRNKAKVKRFWKDIQEDESRSLELLYGVQDESIGMLQRLLCRGSDDPMMQHLVAEYDSMNTAVIEDCNVDNEQERELAHEVERQTHVERPGPAAPLQHIIDEAMRQYIKSGTRSDLHRCLLKHAFRIFEETSVAQTMKQQDIDPRAFGLYASKDFCLTVHLTQSSSRDQYLRPVNWVLRSTQHNDLLVVSPFEVNELLPQIKQSEAIRLHTFAPRVNKAMVSFNDLQFYTLNAKSRDANAASLGPLNLFAGSLYLDSEAEYEALRGNLGVKSRHRHAENIPVQSDGFVEPEIREKIGWPRFCAFTKSPIPFLKEVIALRRNGQGFGHTHMGHLLSGKELRADAF</sequence>
<feature type="domain" description="DUF3638" evidence="7">
    <location>
        <begin position="1965"/>
        <end position="2186"/>
    </location>
</feature>
<dbReference type="GO" id="GO:0004843">
    <property type="term" value="F:cysteine-type deubiquitinase activity"/>
    <property type="evidence" value="ECO:0007669"/>
    <property type="project" value="UniProtKB-EC"/>
</dbReference>
<dbReference type="InterPro" id="IPR051346">
    <property type="entry name" value="OTU_Deubiquitinase"/>
</dbReference>
<evidence type="ECO:0000313" key="11">
    <source>
        <dbReference type="Proteomes" id="UP000027730"/>
    </source>
</evidence>
<feature type="non-terminal residue" evidence="10">
    <location>
        <position position="3053"/>
    </location>
</feature>
<evidence type="ECO:0000259" key="7">
    <source>
        <dbReference type="Pfam" id="PF12340"/>
    </source>
</evidence>
<proteinExistence type="predicted"/>
<dbReference type="Pfam" id="PF12359">
    <property type="entry name" value="DUF3645"/>
    <property type="match status" value="1"/>
</dbReference>
<keyword evidence="11" id="KW-1185">Reference proteome</keyword>
<protein>
    <recommendedName>
        <fullName evidence="2">ubiquitinyl hydrolase 1</fullName>
        <ecNumber evidence="2">3.4.19.12</ecNumber>
    </recommendedName>
</protein>
<evidence type="ECO:0000256" key="3">
    <source>
        <dbReference type="ARBA" id="ARBA00022670"/>
    </source>
</evidence>
<evidence type="ECO:0000256" key="1">
    <source>
        <dbReference type="ARBA" id="ARBA00000707"/>
    </source>
</evidence>
<keyword evidence="5" id="KW-0378">Hydrolase</keyword>
<dbReference type="EMBL" id="KL584707">
    <property type="protein sequence ID" value="KEQ74499.1"/>
    <property type="molecule type" value="Genomic_DNA"/>
</dbReference>
<dbReference type="OrthoDB" id="3182339at2759"/>